<keyword evidence="3" id="KW-1185">Reference proteome</keyword>
<dbReference type="RefSeq" id="WP_307569590.1">
    <property type="nucleotide sequence ID" value="NZ_JAUSQU010000003.1"/>
</dbReference>
<evidence type="ECO:0000313" key="3">
    <source>
        <dbReference type="Proteomes" id="UP001225356"/>
    </source>
</evidence>
<accession>A0ABT9QX21</accession>
<feature type="compositionally biased region" description="Pro residues" evidence="1">
    <location>
        <begin position="197"/>
        <end position="211"/>
    </location>
</feature>
<protein>
    <submittedName>
        <fullName evidence="2">Uncharacterized protein</fullName>
    </submittedName>
</protein>
<organism evidence="2 3">
    <name type="scientific">Streptosporangium lutulentum</name>
    <dbReference type="NCBI Taxonomy" id="1461250"/>
    <lineage>
        <taxon>Bacteria</taxon>
        <taxon>Bacillati</taxon>
        <taxon>Actinomycetota</taxon>
        <taxon>Actinomycetes</taxon>
        <taxon>Streptosporangiales</taxon>
        <taxon>Streptosporangiaceae</taxon>
        <taxon>Streptosporangium</taxon>
    </lineage>
</organism>
<reference evidence="2 3" key="1">
    <citation type="submission" date="2023-07" db="EMBL/GenBank/DDBJ databases">
        <title>Sequencing the genomes of 1000 actinobacteria strains.</title>
        <authorList>
            <person name="Klenk H.-P."/>
        </authorList>
    </citation>
    <scope>NUCLEOTIDE SEQUENCE [LARGE SCALE GENOMIC DNA]</scope>
    <source>
        <strain evidence="2 3">DSM 46740</strain>
    </source>
</reference>
<dbReference type="Proteomes" id="UP001225356">
    <property type="component" value="Unassembled WGS sequence"/>
</dbReference>
<name>A0ABT9QX21_9ACTN</name>
<comment type="caution">
    <text evidence="2">The sequence shown here is derived from an EMBL/GenBank/DDBJ whole genome shotgun (WGS) entry which is preliminary data.</text>
</comment>
<proteinExistence type="predicted"/>
<evidence type="ECO:0000313" key="2">
    <source>
        <dbReference type="EMBL" id="MDP9850509.1"/>
    </source>
</evidence>
<gene>
    <name evidence="2" type="ORF">J2853_009805</name>
</gene>
<dbReference type="EMBL" id="JAUSQU010000003">
    <property type="protein sequence ID" value="MDP9850509.1"/>
    <property type="molecule type" value="Genomic_DNA"/>
</dbReference>
<sequence length="512" mass="54369">MRHPRGRSRNLLITIVVAVLICVPTGIAIAGPPAPADPAVEQACSNRYDEESLGYQACLQAATESPPATTTLITAIDGYQPDTPPAASDDSTVVQYCDTGNGTYRTGAADCPRPITCTRQADTGKYQCLDPTGIPINPPGDICERSPAYVCTYTSSLTSEQLTAGQSAPLPTDLPSPPPAATTSQSAAPQPTSTAPTPDPTLTPTPAPTPTPTSTATPTDPVGQSVQQANALNMRIWLEGDLTAAWREGAASLAAAVKRLSAHAAQPGVIGVKFAHDLGLTGFPSTRAGAADLQRFLTDTIPALRAALPAGRNIVVDVAVPELGCGRNQTCIRAMRTKYPLLTVPELEKRLLGAVDAINVTGDLFLTDYQTWKITEQAARRNLWLELARLNWDTRGPALLGARDTSLVHNTDTSPLSAAAAKQKVTAVVDTPVQLARVNTVVLRTHRQTHDGDIWRILNADLHSNQLWEALRARRALGKIAVTFNPADVEKSIPEDLKIVAQIASTVYIFAQ</sequence>
<feature type="region of interest" description="Disordered" evidence="1">
    <location>
        <begin position="162"/>
        <end position="223"/>
    </location>
</feature>
<feature type="compositionally biased region" description="Low complexity" evidence="1">
    <location>
        <begin position="212"/>
        <end position="221"/>
    </location>
</feature>
<feature type="compositionally biased region" description="Low complexity" evidence="1">
    <location>
        <begin position="181"/>
        <end position="196"/>
    </location>
</feature>
<evidence type="ECO:0000256" key="1">
    <source>
        <dbReference type="SAM" id="MobiDB-lite"/>
    </source>
</evidence>